<evidence type="ECO:0000256" key="3">
    <source>
        <dbReference type="ARBA" id="ARBA00022526"/>
    </source>
</evidence>
<dbReference type="SUPFAM" id="SSF51735">
    <property type="entry name" value="NAD(P)-binding Rossmann-fold domains"/>
    <property type="match status" value="1"/>
</dbReference>
<feature type="binding site" evidence="7">
    <location>
        <position position="353"/>
    </location>
    <ligand>
        <name>substrate</name>
    </ligand>
</feature>
<comment type="caution">
    <text evidence="7">Lacks conserved residue(s) required for the propagation of feature annotation.</text>
</comment>
<feature type="binding site" evidence="7">
    <location>
        <position position="224"/>
    </location>
    <ligand>
        <name>substrate</name>
    </ligand>
</feature>
<dbReference type="InterPro" id="IPR022674">
    <property type="entry name" value="G6P_DH_NAD-bd"/>
</dbReference>
<evidence type="ECO:0000256" key="2">
    <source>
        <dbReference type="ARBA" id="ARBA00009975"/>
    </source>
</evidence>
<feature type="binding site" evidence="7">
    <location>
        <position position="348"/>
    </location>
    <ligand>
        <name>substrate</name>
    </ligand>
</feature>
<feature type="binding site" evidence="7">
    <location>
        <position position="186"/>
    </location>
    <ligand>
        <name>substrate</name>
    </ligand>
</feature>
<feature type="binding site" evidence="7">
    <location>
        <position position="243"/>
    </location>
    <ligand>
        <name>substrate</name>
    </ligand>
</feature>
<feature type="domain" description="Glucose-6-phosphate dehydrogenase NAD-binding" evidence="8">
    <location>
        <begin position="14"/>
        <end position="195"/>
    </location>
</feature>
<evidence type="ECO:0000256" key="5">
    <source>
        <dbReference type="ARBA" id="ARBA00023002"/>
    </source>
</evidence>
<feature type="binding site" evidence="7">
    <location>
        <position position="156"/>
    </location>
    <ligand>
        <name>NADP(+)</name>
        <dbReference type="ChEBI" id="CHEBI:58349"/>
    </ligand>
</feature>
<evidence type="ECO:0000256" key="1">
    <source>
        <dbReference type="ARBA" id="ARBA00004937"/>
    </source>
</evidence>
<gene>
    <name evidence="7 10" type="primary">zwf</name>
    <name evidence="10" type="ORF">OCK74_23735</name>
</gene>
<dbReference type="GO" id="GO:0050661">
    <property type="term" value="F:NADP binding"/>
    <property type="evidence" value="ECO:0007669"/>
    <property type="project" value="UniProtKB-UniRule"/>
</dbReference>
<dbReference type="SUPFAM" id="SSF55347">
    <property type="entry name" value="Glyceraldehyde-3-phosphate dehydrogenase-like, C-terminal domain"/>
    <property type="match status" value="1"/>
</dbReference>
<keyword evidence="4 7" id="KW-0521">NADP</keyword>
<dbReference type="InterPro" id="IPR022675">
    <property type="entry name" value="G6P_DH_C"/>
</dbReference>
<dbReference type="PRINTS" id="PR00079">
    <property type="entry name" value="G6PDHDRGNASE"/>
</dbReference>
<evidence type="ECO:0000313" key="11">
    <source>
        <dbReference type="Proteomes" id="UP001155483"/>
    </source>
</evidence>
<evidence type="ECO:0000259" key="8">
    <source>
        <dbReference type="Pfam" id="PF00479"/>
    </source>
</evidence>
<dbReference type="PIRSF" id="PIRSF000110">
    <property type="entry name" value="G6PD"/>
    <property type="match status" value="1"/>
</dbReference>
<proteinExistence type="inferred from homology"/>
<dbReference type="Gene3D" id="3.30.360.10">
    <property type="entry name" value="Dihydrodipicolinate Reductase, domain 2"/>
    <property type="match status" value="1"/>
</dbReference>
<dbReference type="GO" id="GO:0009051">
    <property type="term" value="P:pentose-phosphate shunt, oxidative branch"/>
    <property type="evidence" value="ECO:0007669"/>
    <property type="project" value="TreeGrafter"/>
</dbReference>
<dbReference type="PANTHER" id="PTHR23429:SF0">
    <property type="entry name" value="GLUCOSE-6-PHOSPHATE 1-DEHYDROGENASE"/>
    <property type="match status" value="1"/>
</dbReference>
<dbReference type="GO" id="GO:0005829">
    <property type="term" value="C:cytosol"/>
    <property type="evidence" value="ECO:0007669"/>
    <property type="project" value="TreeGrafter"/>
</dbReference>
<name>A0A9X2Y050_9BACT</name>
<dbReference type="Pfam" id="PF00479">
    <property type="entry name" value="G6PD_N"/>
    <property type="match status" value="1"/>
</dbReference>
<comment type="pathway">
    <text evidence="1 7">Carbohydrate degradation; pentose phosphate pathway; D-ribulose 5-phosphate from D-glucose 6-phosphate (oxidative stage): step 1/3.</text>
</comment>
<dbReference type="Pfam" id="PF02781">
    <property type="entry name" value="G6PD_C"/>
    <property type="match status" value="1"/>
</dbReference>
<feature type="binding site" evidence="7">
    <location>
        <position position="190"/>
    </location>
    <ligand>
        <name>substrate</name>
    </ligand>
</feature>
<evidence type="ECO:0000256" key="7">
    <source>
        <dbReference type="HAMAP-Rule" id="MF_00966"/>
    </source>
</evidence>
<sequence length="508" mass="58264">MQHTKKPPYSLLFIFGGSGDLNYRKLIPALFNLYVDQRMPDRFAIYGIGRSEYTNDRYRDHLLKGIKEFSRRKDKGDGAWETFAKNVSYLQFDASDASCYTQITDCITAKEKEFGVTPIVIFYLAVAPQLVPVIAKNLQQLPSCFQRESTRIVVEKPFGHDLQSAHELNLLLSNIFEEEQIYRIDHYLGKETVQNILAFRFANALFEPIWNRNYIDHIQITASETVGVDGRGDYYEGSGALRDMVQNHILQLLCMIAMEPPLSFDANEIRNKKTDVLNAIRKITRESVHGFAVRGQYAGGWMMGKQVKSYRQEDKVAPQSGVETFAAVKFYIDNWRWQDVPFYVRTGKRMNSKATAISVVFRPAPVFSFPQEAAETWRSNRIIFSITPEADIRLRFQAKRPGTAMTLNPVNMMFKYKDEYEVAEPEAYETLLLDVMEGDATLFMRSDQVEASWKVIMPIIEAWQSRPPIDFPNYSPGSWGPEDSEALIARDGHNWITLPLAGKDESNQ</sequence>
<dbReference type="EC" id="1.1.1.49" evidence="7"/>
<evidence type="ECO:0000259" key="9">
    <source>
        <dbReference type="Pfam" id="PF02781"/>
    </source>
</evidence>
<dbReference type="InterPro" id="IPR036291">
    <property type="entry name" value="NAD(P)-bd_dom_sf"/>
</dbReference>
<keyword evidence="5 7" id="KW-0560">Oxidoreductase</keyword>
<dbReference type="GO" id="GO:0006006">
    <property type="term" value="P:glucose metabolic process"/>
    <property type="evidence" value="ECO:0007669"/>
    <property type="project" value="UniProtKB-KW"/>
</dbReference>
<feature type="domain" description="Glucose-6-phosphate dehydrogenase C-terminal" evidence="9">
    <location>
        <begin position="197"/>
        <end position="495"/>
    </location>
</feature>
<dbReference type="RefSeq" id="WP_279299588.1">
    <property type="nucleotide sequence ID" value="NZ_JAOTIF010000029.1"/>
</dbReference>
<feature type="active site" description="Proton acceptor" evidence="7">
    <location>
        <position position="248"/>
    </location>
</feature>
<dbReference type="Gene3D" id="3.40.50.720">
    <property type="entry name" value="NAD(P)-binding Rossmann-like Domain"/>
    <property type="match status" value="1"/>
</dbReference>
<dbReference type="InterPro" id="IPR001282">
    <property type="entry name" value="G6P_DH"/>
</dbReference>
<dbReference type="PROSITE" id="PS00069">
    <property type="entry name" value="G6P_DEHYDROGENASE"/>
    <property type="match status" value="1"/>
</dbReference>
<reference evidence="10" key="1">
    <citation type="submission" date="2022-09" db="EMBL/GenBank/DDBJ databases">
        <authorList>
            <person name="Yuan C."/>
            <person name="Ke Z."/>
        </authorList>
    </citation>
    <scope>NUCLEOTIDE SEQUENCE</scope>
    <source>
        <strain evidence="10">LB-8</strain>
    </source>
</reference>
<dbReference type="PANTHER" id="PTHR23429">
    <property type="entry name" value="GLUCOSE-6-PHOSPHATE 1-DEHYDROGENASE G6PD"/>
    <property type="match status" value="1"/>
</dbReference>
<comment type="similarity">
    <text evidence="2 7">Belongs to the glucose-6-phosphate dehydrogenase family.</text>
</comment>
<accession>A0A9X2Y050</accession>
<keyword evidence="3 7" id="KW-0313">Glucose metabolism</keyword>
<reference evidence="10" key="2">
    <citation type="submission" date="2023-04" db="EMBL/GenBank/DDBJ databases">
        <title>Paracnuella aquatica gen. nov., sp. nov., a member of the family Chitinophagaceae isolated from a hot spring.</title>
        <authorList>
            <person name="Wang C."/>
        </authorList>
    </citation>
    <scope>NUCLEOTIDE SEQUENCE</scope>
    <source>
        <strain evidence="10">LB-8</strain>
    </source>
</reference>
<dbReference type="GO" id="GO:0004345">
    <property type="term" value="F:glucose-6-phosphate dehydrogenase activity"/>
    <property type="evidence" value="ECO:0007669"/>
    <property type="project" value="UniProtKB-UniRule"/>
</dbReference>
<dbReference type="EMBL" id="JAOTIF010000029">
    <property type="protein sequence ID" value="MCU7552151.1"/>
    <property type="molecule type" value="Genomic_DNA"/>
</dbReference>
<comment type="function">
    <text evidence="7">Catalyzes the oxidation of glucose 6-phosphate to 6-phosphogluconolactone.</text>
</comment>
<comment type="catalytic activity">
    <reaction evidence="7">
        <text>D-glucose 6-phosphate + NADP(+) = 6-phospho-D-glucono-1,5-lactone + NADPH + H(+)</text>
        <dbReference type="Rhea" id="RHEA:15841"/>
        <dbReference type="ChEBI" id="CHEBI:15378"/>
        <dbReference type="ChEBI" id="CHEBI:57783"/>
        <dbReference type="ChEBI" id="CHEBI:57955"/>
        <dbReference type="ChEBI" id="CHEBI:58349"/>
        <dbReference type="ChEBI" id="CHEBI:61548"/>
        <dbReference type="EC" id="1.1.1.49"/>
    </reaction>
</comment>
<keyword evidence="11" id="KW-1185">Reference proteome</keyword>
<comment type="caution">
    <text evidence="10">The sequence shown here is derived from an EMBL/GenBank/DDBJ whole genome shotgun (WGS) entry which is preliminary data.</text>
</comment>
<dbReference type="AlphaFoldDB" id="A0A9X2Y050"/>
<protein>
    <recommendedName>
        <fullName evidence="7">Glucose-6-phosphate 1-dehydrogenase</fullName>
        <shortName evidence="7">G6PD</shortName>
        <ecNumber evidence="7">1.1.1.49</ecNumber>
    </recommendedName>
</protein>
<evidence type="ECO:0000313" key="10">
    <source>
        <dbReference type="EMBL" id="MCU7552151.1"/>
    </source>
</evidence>
<feature type="binding site" evidence="7">
    <location>
        <position position="50"/>
    </location>
    <ligand>
        <name>NADP(+)</name>
        <dbReference type="ChEBI" id="CHEBI:58349"/>
    </ligand>
</feature>
<dbReference type="NCBIfam" id="TIGR00871">
    <property type="entry name" value="zwf"/>
    <property type="match status" value="1"/>
</dbReference>
<dbReference type="HAMAP" id="MF_00966">
    <property type="entry name" value="G6PD"/>
    <property type="match status" value="1"/>
</dbReference>
<evidence type="ECO:0000256" key="4">
    <source>
        <dbReference type="ARBA" id="ARBA00022857"/>
    </source>
</evidence>
<organism evidence="10 11">
    <name type="scientific">Paraflavisolibacter caeni</name>
    <dbReference type="NCBI Taxonomy" id="2982496"/>
    <lineage>
        <taxon>Bacteria</taxon>
        <taxon>Pseudomonadati</taxon>
        <taxon>Bacteroidota</taxon>
        <taxon>Chitinophagia</taxon>
        <taxon>Chitinophagales</taxon>
        <taxon>Chitinophagaceae</taxon>
        <taxon>Paraflavisolibacter</taxon>
    </lineage>
</organism>
<evidence type="ECO:0000256" key="6">
    <source>
        <dbReference type="ARBA" id="ARBA00023277"/>
    </source>
</evidence>
<dbReference type="InterPro" id="IPR019796">
    <property type="entry name" value="G6P_DH_AS"/>
</dbReference>
<keyword evidence="6 7" id="KW-0119">Carbohydrate metabolism</keyword>
<dbReference type="Proteomes" id="UP001155483">
    <property type="component" value="Unassembled WGS sequence"/>
</dbReference>